<feature type="domain" description="DUF4440" evidence="1">
    <location>
        <begin position="13"/>
        <end position="123"/>
    </location>
</feature>
<evidence type="ECO:0000259" key="1">
    <source>
        <dbReference type="Pfam" id="PF14534"/>
    </source>
</evidence>
<dbReference type="InterPro" id="IPR027843">
    <property type="entry name" value="DUF4440"/>
</dbReference>
<organism evidence="2 3">
    <name type="scientific">Actinomadura miaoliensis</name>
    <dbReference type="NCBI Taxonomy" id="430685"/>
    <lineage>
        <taxon>Bacteria</taxon>
        <taxon>Bacillati</taxon>
        <taxon>Actinomycetota</taxon>
        <taxon>Actinomycetes</taxon>
        <taxon>Streptosporangiales</taxon>
        <taxon>Thermomonosporaceae</taxon>
        <taxon>Actinomadura</taxon>
    </lineage>
</organism>
<accession>A0ABP7WNK0</accession>
<protein>
    <submittedName>
        <fullName evidence="2">SgcJ/EcaC family oxidoreductase</fullName>
    </submittedName>
</protein>
<keyword evidence="3" id="KW-1185">Reference proteome</keyword>
<dbReference type="SUPFAM" id="SSF54427">
    <property type="entry name" value="NTF2-like"/>
    <property type="match status" value="1"/>
</dbReference>
<sequence>MTTTDTSADQAAIAAVPQRVVQAWAAHDADAFARVFVEDGTMILPGVFRKGHDDIRAFMTDAFQGRFKGTQVTGKPIDMRRYGNTAVVVTQGGVLAPGETEPSKERAIRATWVVVKDQGEWRLAAYQNSPTAA</sequence>
<proteinExistence type="predicted"/>
<evidence type="ECO:0000313" key="3">
    <source>
        <dbReference type="Proteomes" id="UP001500683"/>
    </source>
</evidence>
<gene>
    <name evidence="2" type="ORF">GCM10022214_62950</name>
</gene>
<dbReference type="RefSeq" id="WP_344954845.1">
    <property type="nucleotide sequence ID" value="NZ_BAAAZG010000047.1"/>
</dbReference>
<dbReference type="InterPro" id="IPR032710">
    <property type="entry name" value="NTF2-like_dom_sf"/>
</dbReference>
<dbReference type="Pfam" id="PF14534">
    <property type="entry name" value="DUF4440"/>
    <property type="match status" value="1"/>
</dbReference>
<dbReference type="Proteomes" id="UP001500683">
    <property type="component" value="Unassembled WGS sequence"/>
</dbReference>
<dbReference type="Gene3D" id="3.10.450.50">
    <property type="match status" value="1"/>
</dbReference>
<comment type="caution">
    <text evidence="2">The sequence shown here is derived from an EMBL/GenBank/DDBJ whole genome shotgun (WGS) entry which is preliminary data.</text>
</comment>
<evidence type="ECO:0000313" key="2">
    <source>
        <dbReference type="EMBL" id="GAA4092642.1"/>
    </source>
</evidence>
<dbReference type="EMBL" id="BAAAZG010000047">
    <property type="protein sequence ID" value="GAA4092642.1"/>
    <property type="molecule type" value="Genomic_DNA"/>
</dbReference>
<dbReference type="NCBIfam" id="TIGR02246">
    <property type="entry name" value="SgcJ/EcaC family oxidoreductase"/>
    <property type="match status" value="1"/>
</dbReference>
<reference evidence="3" key="1">
    <citation type="journal article" date="2019" name="Int. J. Syst. Evol. Microbiol.">
        <title>The Global Catalogue of Microorganisms (GCM) 10K type strain sequencing project: providing services to taxonomists for standard genome sequencing and annotation.</title>
        <authorList>
            <consortium name="The Broad Institute Genomics Platform"/>
            <consortium name="The Broad Institute Genome Sequencing Center for Infectious Disease"/>
            <person name="Wu L."/>
            <person name="Ma J."/>
        </authorList>
    </citation>
    <scope>NUCLEOTIDE SEQUENCE [LARGE SCALE GENOMIC DNA]</scope>
    <source>
        <strain evidence="3">JCM 16702</strain>
    </source>
</reference>
<dbReference type="InterPro" id="IPR011944">
    <property type="entry name" value="Steroid_delta5-4_isomerase"/>
</dbReference>
<name>A0ABP7WNK0_9ACTN</name>